<dbReference type="InterPro" id="IPR025164">
    <property type="entry name" value="Toastrack_DUF4097"/>
</dbReference>
<reference evidence="3 4" key="1">
    <citation type="submission" date="2013-09" db="EMBL/GenBank/DDBJ databases">
        <title>Genome sequencing of Arenimonas malthae.</title>
        <authorList>
            <person name="Chen F."/>
            <person name="Wang G."/>
        </authorList>
    </citation>
    <scope>NUCLEOTIDE SEQUENCE [LARGE SCALE GENOMIC DNA]</scope>
    <source>
        <strain evidence="3 4">CC-JY-1</strain>
    </source>
</reference>
<evidence type="ECO:0000259" key="2">
    <source>
        <dbReference type="Pfam" id="PF13349"/>
    </source>
</evidence>
<dbReference type="EMBL" id="AVCH01000073">
    <property type="protein sequence ID" value="KFN51210.1"/>
    <property type="molecule type" value="Genomic_DNA"/>
</dbReference>
<dbReference type="Gene3D" id="2.160.20.120">
    <property type="match status" value="1"/>
</dbReference>
<gene>
    <name evidence="3" type="ORF">N790_04855</name>
</gene>
<dbReference type="OrthoDB" id="5944342at2"/>
<accession>A0A091C3H6</accession>
<comment type="caution">
    <text evidence="3">The sequence shown here is derived from an EMBL/GenBank/DDBJ whole genome shotgun (WGS) entry which is preliminary data.</text>
</comment>
<feature type="signal peptide" evidence="1">
    <location>
        <begin position="1"/>
        <end position="17"/>
    </location>
</feature>
<dbReference type="PROSITE" id="PS00430">
    <property type="entry name" value="TONB_DEPENDENT_REC_1"/>
    <property type="match status" value="1"/>
</dbReference>
<dbReference type="Pfam" id="PF13349">
    <property type="entry name" value="DUF4097"/>
    <property type="match status" value="1"/>
</dbReference>
<dbReference type="Proteomes" id="UP000029392">
    <property type="component" value="Unassembled WGS sequence"/>
</dbReference>
<dbReference type="eggNOG" id="COG3595">
    <property type="taxonomic scope" value="Bacteria"/>
</dbReference>
<dbReference type="InterPro" id="IPR010916">
    <property type="entry name" value="TonB_box_CS"/>
</dbReference>
<sequence>MKRLALLAVLLPVAASAADCEFNEPRSLALDLEGVRVVRFEVNQNDLRLGATTGAAGLTARACASDPDYFPQLVLEQRRSGDTLLVRAERRGVSSGIFFKPTYAYLEVKAQLPAGLDIELDVGSGDAWASGMKSVRAEVGSGDIELRDIAGLVRASVGSGDVTVEGAGELDLRSVGSGDFEASDIRGPVRIGSVGSGDLTLANVKGDVDVDEIGSGDLDVSRVDGSVRIGRINSGDAGVRDVGGDLVVRRIGSGDVSHRGVRGRVDVPSED</sequence>
<dbReference type="AlphaFoldDB" id="A0A091C3H6"/>
<proteinExistence type="predicted"/>
<feature type="chain" id="PRO_5001870487" description="DUF4097 domain-containing protein" evidence="1">
    <location>
        <begin position="18"/>
        <end position="271"/>
    </location>
</feature>
<organism evidence="3 4">
    <name type="scientific">Arenimonas malthae CC-JY-1</name>
    <dbReference type="NCBI Taxonomy" id="1384054"/>
    <lineage>
        <taxon>Bacteria</taxon>
        <taxon>Pseudomonadati</taxon>
        <taxon>Pseudomonadota</taxon>
        <taxon>Gammaproteobacteria</taxon>
        <taxon>Lysobacterales</taxon>
        <taxon>Lysobacteraceae</taxon>
        <taxon>Arenimonas</taxon>
    </lineage>
</organism>
<dbReference type="RefSeq" id="WP_043801303.1">
    <property type="nucleotide sequence ID" value="NZ_AVCH01000073.1"/>
</dbReference>
<evidence type="ECO:0000313" key="3">
    <source>
        <dbReference type="EMBL" id="KFN51210.1"/>
    </source>
</evidence>
<evidence type="ECO:0000313" key="4">
    <source>
        <dbReference type="Proteomes" id="UP000029392"/>
    </source>
</evidence>
<keyword evidence="1" id="KW-0732">Signal</keyword>
<name>A0A091C3H6_9GAMM</name>
<feature type="domain" description="DUF4097" evidence="2">
    <location>
        <begin position="79"/>
        <end position="248"/>
    </location>
</feature>
<evidence type="ECO:0000256" key="1">
    <source>
        <dbReference type="SAM" id="SignalP"/>
    </source>
</evidence>
<dbReference type="STRING" id="1384054.N790_04855"/>
<protein>
    <recommendedName>
        <fullName evidence="2">DUF4097 domain-containing protein</fullName>
    </recommendedName>
</protein>
<dbReference type="PATRIC" id="fig|1384054.3.peg.832"/>
<keyword evidence="4" id="KW-1185">Reference proteome</keyword>